<feature type="binding site" evidence="10">
    <location>
        <position position="294"/>
    </location>
    <ligand>
        <name>substrate</name>
    </ligand>
</feature>
<evidence type="ECO:0000256" key="5">
    <source>
        <dbReference type="ARBA" id="ARBA00023001"/>
    </source>
</evidence>
<dbReference type="RefSeq" id="WP_154758045.1">
    <property type="nucleotide sequence ID" value="NZ_WMBA01000026.1"/>
</dbReference>
<dbReference type="PROSITE" id="PS00653">
    <property type="entry name" value="GLYCOSYL_HYDROL_F1_2"/>
    <property type="match status" value="1"/>
</dbReference>
<feature type="binding site" evidence="10">
    <location>
        <begin position="414"/>
        <end position="415"/>
    </location>
    <ligand>
        <name>substrate</name>
    </ligand>
</feature>
<dbReference type="Gene3D" id="3.20.20.80">
    <property type="entry name" value="Glycosidases"/>
    <property type="match status" value="1"/>
</dbReference>
<dbReference type="PANTHER" id="PTHR10353">
    <property type="entry name" value="GLYCOSYL HYDROLASE"/>
    <property type="match status" value="1"/>
</dbReference>
<evidence type="ECO:0000256" key="3">
    <source>
        <dbReference type="ARBA" id="ARBA00012744"/>
    </source>
</evidence>
<organism evidence="12 13">
    <name type="scientific">Amycolatopsis pithecellobii</name>
    <dbReference type="NCBI Taxonomy" id="664692"/>
    <lineage>
        <taxon>Bacteria</taxon>
        <taxon>Bacillati</taxon>
        <taxon>Actinomycetota</taxon>
        <taxon>Actinomycetes</taxon>
        <taxon>Pseudonocardiales</taxon>
        <taxon>Pseudonocardiaceae</taxon>
        <taxon>Amycolatopsis</taxon>
    </lineage>
</organism>
<feature type="active site" description="Nucleophile" evidence="9">
    <location>
        <position position="360"/>
    </location>
</feature>
<dbReference type="EC" id="3.2.1.21" evidence="3 11"/>
<evidence type="ECO:0000313" key="13">
    <source>
        <dbReference type="Proteomes" id="UP000440096"/>
    </source>
</evidence>
<dbReference type="AlphaFoldDB" id="A0A6N7Z5A7"/>
<gene>
    <name evidence="12" type="ORF">GKO32_17935</name>
</gene>
<dbReference type="InterPro" id="IPR017736">
    <property type="entry name" value="Glyco_hydro_1_beta-glucosidase"/>
</dbReference>
<dbReference type="Proteomes" id="UP000440096">
    <property type="component" value="Unassembled WGS sequence"/>
</dbReference>
<evidence type="ECO:0000256" key="2">
    <source>
        <dbReference type="ARBA" id="ARBA00010838"/>
    </source>
</evidence>
<evidence type="ECO:0000256" key="9">
    <source>
        <dbReference type="PIRSR" id="PIRSR617736-1"/>
    </source>
</evidence>
<dbReference type="PANTHER" id="PTHR10353:SF36">
    <property type="entry name" value="LP05116P"/>
    <property type="match status" value="1"/>
</dbReference>
<keyword evidence="4 11" id="KW-0378">Hydrolase</keyword>
<dbReference type="InterPro" id="IPR017853">
    <property type="entry name" value="GH"/>
</dbReference>
<feature type="binding site" evidence="10">
    <location>
        <position position="407"/>
    </location>
    <ligand>
        <name>substrate</name>
    </ligand>
</feature>
<evidence type="ECO:0000256" key="4">
    <source>
        <dbReference type="ARBA" id="ARBA00022801"/>
    </source>
</evidence>
<feature type="binding site" evidence="10">
    <location>
        <position position="117"/>
    </location>
    <ligand>
        <name>substrate</name>
    </ligand>
</feature>
<dbReference type="InterPro" id="IPR001360">
    <property type="entry name" value="Glyco_hydro_1"/>
</dbReference>
<dbReference type="GO" id="GO:0005829">
    <property type="term" value="C:cytosol"/>
    <property type="evidence" value="ECO:0007669"/>
    <property type="project" value="TreeGrafter"/>
</dbReference>
<evidence type="ECO:0000256" key="10">
    <source>
        <dbReference type="PIRSR" id="PIRSR617736-2"/>
    </source>
</evidence>
<dbReference type="SUPFAM" id="SSF51445">
    <property type="entry name" value="(Trans)glycosidases"/>
    <property type="match status" value="1"/>
</dbReference>
<comment type="catalytic activity">
    <reaction evidence="1 11">
        <text>Hydrolysis of terminal, non-reducing beta-D-glucosyl residues with release of beta-D-glucose.</text>
        <dbReference type="EC" id="3.2.1.21"/>
    </reaction>
</comment>
<dbReference type="NCBIfam" id="TIGR03356">
    <property type="entry name" value="BGL"/>
    <property type="match status" value="1"/>
</dbReference>
<name>A0A6N7Z5A7_9PSEU</name>
<protein>
    <recommendedName>
        <fullName evidence="3 11">Beta-glucosidase</fullName>
        <ecNumber evidence="3 11">3.2.1.21</ecNumber>
    </recommendedName>
</protein>
<reference evidence="12 13" key="1">
    <citation type="submission" date="2019-11" db="EMBL/GenBank/DDBJ databases">
        <title>Draft genome of Amycolatopsis RM579.</title>
        <authorList>
            <person name="Duangmal K."/>
            <person name="Mingma R."/>
        </authorList>
    </citation>
    <scope>NUCLEOTIDE SEQUENCE [LARGE SCALE GENOMIC DNA]</scope>
    <source>
        <strain evidence="12 13">RM579</strain>
    </source>
</reference>
<sequence>MRFPPGFLWGAATASYQIEGGAKDGGRGPSIWDTFCAEPGKIHGGANGDVACDHFNRYPEDVALMADLGLPAYRFSVSWSRVMPDGKRVSQEGLDFYRRLVDELTAKGVEPVVTLYHWDLPQALEDEGGWRNRELAGHFAEYAQTVHSALGDRVRQWTTINEPFCSAFLGYFAGIHAPGDTDPAAALVAAHHLLLAHGTALQALRAQARPEHSFSVALNFSPALAEGYGPEHVDAARKFDGMHNRFFLDPLLGKGYPEDVLADLAHVGGLADAIKDGDLETIAGPIDWLGVNYYAPTRVKPLEDPYQQSNCPLPGLRGVDVVAPRPPLTGFGWEQTPSSLTELLRWLNWHTGGLPLVIAENGAAFEDVIGEDGRIRDTARTNYIADHLRAVHAAIEGGADVRGYLLWALLDNFEWSMGYSQRFGIVHVDFETQRRTVKDSARFYQNVITHNALSAAGPAEPLATAATDQ</sequence>
<keyword evidence="8" id="KW-0624">Polysaccharide degradation</keyword>
<keyword evidence="6" id="KW-0119">Carbohydrate metabolism</keyword>
<dbReference type="Pfam" id="PF00232">
    <property type="entry name" value="Glyco_hydro_1"/>
    <property type="match status" value="1"/>
</dbReference>
<dbReference type="InterPro" id="IPR033132">
    <property type="entry name" value="GH_1_N_CS"/>
</dbReference>
<dbReference type="FunFam" id="3.20.20.80:FF:000004">
    <property type="entry name" value="Beta-glucosidase 6-phospho-beta-glucosidase"/>
    <property type="match status" value="1"/>
</dbReference>
<comment type="caution">
    <text evidence="12">The sequence shown here is derived from an EMBL/GenBank/DDBJ whole genome shotgun (WGS) entry which is preliminary data.</text>
</comment>
<dbReference type="GO" id="GO:0030245">
    <property type="term" value="P:cellulose catabolic process"/>
    <property type="evidence" value="ECO:0007669"/>
    <property type="project" value="UniProtKB-KW"/>
</dbReference>
<evidence type="ECO:0000256" key="11">
    <source>
        <dbReference type="RuleBase" id="RU361175"/>
    </source>
</evidence>
<dbReference type="PRINTS" id="PR00131">
    <property type="entry name" value="GLHYDRLASE1"/>
</dbReference>
<dbReference type="GO" id="GO:0008422">
    <property type="term" value="F:beta-glucosidase activity"/>
    <property type="evidence" value="ECO:0007669"/>
    <property type="project" value="UniProtKB-EC"/>
</dbReference>
<dbReference type="EMBL" id="WMBA01000026">
    <property type="protein sequence ID" value="MTD55841.1"/>
    <property type="molecule type" value="Genomic_DNA"/>
</dbReference>
<evidence type="ECO:0000256" key="1">
    <source>
        <dbReference type="ARBA" id="ARBA00000448"/>
    </source>
</evidence>
<feature type="active site" description="Proton donor" evidence="9">
    <location>
        <position position="162"/>
    </location>
</feature>
<evidence type="ECO:0000256" key="7">
    <source>
        <dbReference type="ARBA" id="ARBA00023295"/>
    </source>
</evidence>
<keyword evidence="7 11" id="KW-0326">Glycosidase</keyword>
<feature type="binding site" evidence="10">
    <location>
        <position position="17"/>
    </location>
    <ligand>
        <name>substrate</name>
    </ligand>
</feature>
<keyword evidence="13" id="KW-1185">Reference proteome</keyword>
<evidence type="ECO:0000256" key="8">
    <source>
        <dbReference type="ARBA" id="ARBA00023326"/>
    </source>
</evidence>
<keyword evidence="5" id="KW-0136">Cellulose degradation</keyword>
<evidence type="ECO:0000313" key="12">
    <source>
        <dbReference type="EMBL" id="MTD55841.1"/>
    </source>
</evidence>
<accession>A0A6N7Z5A7</accession>
<evidence type="ECO:0000256" key="6">
    <source>
        <dbReference type="ARBA" id="ARBA00023277"/>
    </source>
</evidence>
<proteinExistence type="inferred from homology"/>
<comment type="similarity">
    <text evidence="2 11">Belongs to the glycosyl hydrolase 1 family.</text>
</comment>
<feature type="binding site" evidence="10">
    <location>
        <position position="161"/>
    </location>
    <ligand>
        <name>substrate</name>
    </ligand>
</feature>
<dbReference type="OrthoDB" id="9765195at2"/>